<proteinExistence type="predicted"/>
<reference evidence="1" key="1">
    <citation type="submission" date="2024-02" db="EMBL/GenBank/DDBJ databases">
        <title>Metagenome Assembled Genome of Zalaria obscura JY119.</title>
        <authorList>
            <person name="Vighnesh L."/>
            <person name="Jagadeeshwari U."/>
            <person name="Venkata Ramana C."/>
            <person name="Sasikala C."/>
        </authorList>
    </citation>
    <scope>NUCLEOTIDE SEQUENCE</scope>
    <source>
        <strain evidence="1">JY119</strain>
    </source>
</reference>
<gene>
    <name evidence="1" type="ORF">M8818_003854</name>
</gene>
<evidence type="ECO:0000313" key="1">
    <source>
        <dbReference type="EMBL" id="KAK8209159.1"/>
    </source>
</evidence>
<keyword evidence="2" id="KW-1185">Reference proteome</keyword>
<accession>A0ACC3SDK9</accession>
<comment type="caution">
    <text evidence="1">The sequence shown here is derived from an EMBL/GenBank/DDBJ whole genome shotgun (WGS) entry which is preliminary data.</text>
</comment>
<name>A0ACC3SDK9_9PEZI</name>
<protein>
    <submittedName>
        <fullName evidence="1">Uncharacterized protein</fullName>
    </submittedName>
</protein>
<dbReference type="Proteomes" id="UP001320706">
    <property type="component" value="Unassembled WGS sequence"/>
</dbReference>
<organism evidence="1 2">
    <name type="scientific">Zalaria obscura</name>
    <dbReference type="NCBI Taxonomy" id="2024903"/>
    <lineage>
        <taxon>Eukaryota</taxon>
        <taxon>Fungi</taxon>
        <taxon>Dikarya</taxon>
        <taxon>Ascomycota</taxon>
        <taxon>Pezizomycotina</taxon>
        <taxon>Dothideomycetes</taxon>
        <taxon>Dothideomycetidae</taxon>
        <taxon>Dothideales</taxon>
        <taxon>Zalariaceae</taxon>
        <taxon>Zalaria</taxon>
    </lineage>
</organism>
<evidence type="ECO:0000313" key="2">
    <source>
        <dbReference type="Proteomes" id="UP001320706"/>
    </source>
</evidence>
<sequence>MTRIGRSSVEKANTGESPTCLYSTGLPSRLAVSRRTVLTRASRILQPDGIDNTSFGTPTCDQRFAAGQHGSRDVPGGTGRIVGQGSESSAETSASGGLWARAQSDLAPVKH</sequence>
<dbReference type="EMBL" id="JAMKPW020000017">
    <property type="protein sequence ID" value="KAK8209159.1"/>
    <property type="molecule type" value="Genomic_DNA"/>
</dbReference>